<dbReference type="PANTHER" id="PTHR34472:SF1">
    <property type="entry name" value="SULFUR CARRIER PROTEIN THIS"/>
    <property type="match status" value="1"/>
</dbReference>
<dbReference type="CDD" id="cd00565">
    <property type="entry name" value="Ubl_ThiS"/>
    <property type="match status" value="1"/>
</dbReference>
<evidence type="ECO:0000313" key="1">
    <source>
        <dbReference type="EMBL" id="SMP12222.1"/>
    </source>
</evidence>
<reference evidence="1" key="1">
    <citation type="submission" date="2017-05" db="EMBL/GenBank/DDBJ databases">
        <authorList>
            <person name="Varghese N."/>
            <person name="Submissions S."/>
        </authorList>
    </citation>
    <scope>NUCLEOTIDE SEQUENCE</scope>
    <source>
        <strain evidence="1">DSM 45262</strain>
    </source>
</reference>
<sequence length="67" mass="7211">MIIQLNGKSFTVAEGTETVADLVAALNLASRIIVVEHNRTVLTRDDYPRVGLQDGDQVEIVQFVGGG</sequence>
<dbReference type="InterPro" id="IPR016155">
    <property type="entry name" value="Mopterin_synth/thiamin_S_b"/>
</dbReference>
<dbReference type="EMBL" id="FXTU01000002">
    <property type="protein sequence ID" value="SMP12222.1"/>
    <property type="molecule type" value="Genomic_DNA"/>
</dbReference>
<keyword evidence="2" id="KW-1185">Reference proteome</keyword>
<accession>A0AA46AEA5</accession>
<name>A0AA46AEA5_9BACL</name>
<dbReference type="RefSeq" id="WP_223247958.1">
    <property type="nucleotide sequence ID" value="NZ_FXTU01000002.1"/>
</dbReference>
<dbReference type="InterPro" id="IPR003749">
    <property type="entry name" value="ThiS/MoaD-like"/>
</dbReference>
<dbReference type="Proteomes" id="UP001157946">
    <property type="component" value="Unassembled WGS sequence"/>
</dbReference>
<proteinExistence type="predicted"/>
<dbReference type="InterPro" id="IPR010035">
    <property type="entry name" value="Thi_S"/>
</dbReference>
<dbReference type="NCBIfam" id="TIGR01683">
    <property type="entry name" value="thiS"/>
    <property type="match status" value="1"/>
</dbReference>
<dbReference type="Pfam" id="PF02597">
    <property type="entry name" value="ThiS"/>
    <property type="match status" value="1"/>
</dbReference>
<dbReference type="PANTHER" id="PTHR34472">
    <property type="entry name" value="SULFUR CARRIER PROTEIN THIS"/>
    <property type="match status" value="1"/>
</dbReference>
<dbReference type="AlphaFoldDB" id="A0AA46AEA5"/>
<dbReference type="InterPro" id="IPR012675">
    <property type="entry name" value="Beta-grasp_dom_sf"/>
</dbReference>
<comment type="caution">
    <text evidence="1">The sequence shown here is derived from an EMBL/GenBank/DDBJ whole genome shotgun (WGS) entry which is preliminary data.</text>
</comment>
<dbReference type="Gene3D" id="3.10.20.30">
    <property type="match status" value="1"/>
</dbReference>
<protein>
    <submittedName>
        <fullName evidence="1">Sulfur carrier protein</fullName>
    </submittedName>
</protein>
<gene>
    <name evidence="1" type="ORF">SAMN06265361_102326</name>
</gene>
<dbReference type="SUPFAM" id="SSF54285">
    <property type="entry name" value="MoaD/ThiS"/>
    <property type="match status" value="1"/>
</dbReference>
<evidence type="ECO:0000313" key="2">
    <source>
        <dbReference type="Proteomes" id="UP001157946"/>
    </source>
</evidence>
<organism evidence="1 2">
    <name type="scientific">Laceyella tengchongensis</name>
    <dbReference type="NCBI Taxonomy" id="574699"/>
    <lineage>
        <taxon>Bacteria</taxon>
        <taxon>Bacillati</taxon>
        <taxon>Bacillota</taxon>
        <taxon>Bacilli</taxon>
        <taxon>Bacillales</taxon>
        <taxon>Thermoactinomycetaceae</taxon>
        <taxon>Laceyella</taxon>
    </lineage>
</organism>